<organism evidence="2 3">
    <name type="scientific">Psychroflexus planctonicus</name>
    <dbReference type="NCBI Taxonomy" id="1526575"/>
    <lineage>
        <taxon>Bacteria</taxon>
        <taxon>Pseudomonadati</taxon>
        <taxon>Bacteroidota</taxon>
        <taxon>Flavobacteriia</taxon>
        <taxon>Flavobacteriales</taxon>
        <taxon>Flavobacteriaceae</taxon>
        <taxon>Psychroflexus</taxon>
    </lineage>
</organism>
<keyword evidence="1" id="KW-0732">Signal</keyword>
<evidence type="ECO:0000256" key="1">
    <source>
        <dbReference type="SAM" id="SignalP"/>
    </source>
</evidence>
<protein>
    <recommendedName>
        <fullName evidence="4">Fibrobacter succinogenes major paralogous domain-containing protein</fullName>
    </recommendedName>
</protein>
<dbReference type="Proteomes" id="UP000599179">
    <property type="component" value="Unassembled WGS sequence"/>
</dbReference>
<name>A0ABQ1SC11_9FLAO</name>
<keyword evidence="3" id="KW-1185">Reference proteome</keyword>
<feature type="signal peptide" evidence="1">
    <location>
        <begin position="1"/>
        <end position="21"/>
    </location>
</feature>
<proteinExistence type="predicted"/>
<evidence type="ECO:0008006" key="4">
    <source>
        <dbReference type="Google" id="ProtNLM"/>
    </source>
</evidence>
<accession>A0ABQ1SC11</accession>
<reference evidence="3" key="1">
    <citation type="journal article" date="2019" name="Int. J. Syst. Evol. Microbiol.">
        <title>The Global Catalogue of Microorganisms (GCM) 10K type strain sequencing project: providing services to taxonomists for standard genome sequencing and annotation.</title>
        <authorList>
            <consortium name="The Broad Institute Genomics Platform"/>
            <consortium name="The Broad Institute Genome Sequencing Center for Infectious Disease"/>
            <person name="Wu L."/>
            <person name="Ma J."/>
        </authorList>
    </citation>
    <scope>NUCLEOTIDE SEQUENCE [LARGE SCALE GENOMIC DNA]</scope>
    <source>
        <strain evidence="3">CGMCC 1.12931</strain>
    </source>
</reference>
<dbReference type="EMBL" id="BMGM01000001">
    <property type="protein sequence ID" value="GGE26650.1"/>
    <property type="molecule type" value="Genomic_DNA"/>
</dbReference>
<feature type="chain" id="PRO_5047438069" description="Fibrobacter succinogenes major paralogous domain-containing protein" evidence="1">
    <location>
        <begin position="22"/>
        <end position="327"/>
    </location>
</feature>
<sequence length="327" mass="35901">MNKKNKLLSLVLILISLSALQAQVGIGTTNPDASAGLDVNFNDKGFLPPRLTTAQRDDNIVNPAEGLTIYNTDQKCLQWYDGAKWYDGCNGYIPGALSDCSTPGFIPPFLTADETMVKDVTNPNTGKTWMDRNLGAYNKARSSTDCWAYGNLYQWGRNSDGHESRLLDCTTGDCFDAGQDNATLPATAADVTDPTFAGKFIYNTDFPYDWHQDNPDNTLWTSAGGTNNPCPDGYRVPTEAEWQAESDDGSWSNATDAFNSDLALTLAGRRLEYYGGVFDGVGNYGFHWTITVNPFGNYYRITTFGDTFFAGSWVQRATAGSVRCIKN</sequence>
<evidence type="ECO:0000313" key="2">
    <source>
        <dbReference type="EMBL" id="GGE26650.1"/>
    </source>
</evidence>
<comment type="caution">
    <text evidence="2">The sequence shown here is derived from an EMBL/GenBank/DDBJ whole genome shotgun (WGS) entry which is preliminary data.</text>
</comment>
<dbReference type="RefSeq" id="WP_188457417.1">
    <property type="nucleotide sequence ID" value="NZ_BMGM01000001.1"/>
</dbReference>
<gene>
    <name evidence="2" type="ORF">GCM10010832_04190</name>
</gene>
<evidence type="ECO:0000313" key="3">
    <source>
        <dbReference type="Proteomes" id="UP000599179"/>
    </source>
</evidence>